<organism evidence="3">
    <name type="scientific">Brassica cretica</name>
    <name type="common">Mustard</name>
    <dbReference type="NCBI Taxonomy" id="69181"/>
    <lineage>
        <taxon>Eukaryota</taxon>
        <taxon>Viridiplantae</taxon>
        <taxon>Streptophyta</taxon>
        <taxon>Embryophyta</taxon>
        <taxon>Tracheophyta</taxon>
        <taxon>Spermatophyta</taxon>
        <taxon>Magnoliopsida</taxon>
        <taxon>eudicotyledons</taxon>
        <taxon>Gunneridae</taxon>
        <taxon>Pentapetalae</taxon>
        <taxon>rosids</taxon>
        <taxon>malvids</taxon>
        <taxon>Brassicales</taxon>
        <taxon>Brassicaceae</taxon>
        <taxon>Brassiceae</taxon>
        <taxon>Brassica</taxon>
    </lineage>
</organism>
<keyword evidence="1" id="KW-0547">Nucleotide-binding</keyword>
<evidence type="ECO:0000256" key="2">
    <source>
        <dbReference type="ARBA" id="ARBA00022840"/>
    </source>
</evidence>
<evidence type="ECO:0000313" key="3">
    <source>
        <dbReference type="EMBL" id="KAF2588155.1"/>
    </source>
</evidence>
<dbReference type="InterPro" id="IPR027417">
    <property type="entry name" value="P-loop_NTPase"/>
</dbReference>
<dbReference type="GO" id="GO:0005524">
    <property type="term" value="F:ATP binding"/>
    <property type="evidence" value="ECO:0007669"/>
    <property type="project" value="UniProtKB-KW"/>
</dbReference>
<dbReference type="PANTHER" id="PTHR43204">
    <property type="entry name" value="ABC TRANSPORTER I FAMILY MEMBER 6, CHLOROPLASTIC"/>
    <property type="match status" value="1"/>
</dbReference>
<evidence type="ECO:0000256" key="1">
    <source>
        <dbReference type="ARBA" id="ARBA00022741"/>
    </source>
</evidence>
<dbReference type="SUPFAM" id="SSF52540">
    <property type="entry name" value="P-loop containing nucleoside triphosphate hydrolases"/>
    <property type="match status" value="1"/>
</dbReference>
<gene>
    <name evidence="3" type="ORF">F2Q70_00039714</name>
</gene>
<dbReference type="AlphaFoldDB" id="A0A8S9K194"/>
<keyword evidence="2" id="KW-0067">ATP-binding</keyword>
<dbReference type="EMBL" id="QGKY02000190">
    <property type="protein sequence ID" value="KAF2588155.1"/>
    <property type="molecule type" value="Genomic_DNA"/>
</dbReference>
<dbReference type="PANTHER" id="PTHR43204:SF1">
    <property type="entry name" value="ABC TRANSPORTER I FAMILY MEMBER 6, CHLOROPLASTIC"/>
    <property type="match status" value="1"/>
</dbReference>
<accession>A0A8S9K194</accession>
<reference evidence="3" key="1">
    <citation type="submission" date="2019-12" db="EMBL/GenBank/DDBJ databases">
        <title>Genome sequencing and annotation of Brassica cretica.</title>
        <authorList>
            <person name="Studholme D.J."/>
            <person name="Sarris P.F."/>
        </authorList>
    </citation>
    <scope>NUCLEOTIDE SEQUENCE</scope>
    <source>
        <strain evidence="3">PFS-102/07</strain>
        <tissue evidence="3">Leaf</tissue>
    </source>
</reference>
<sequence length="125" mass="13482">MIDACRRASPKTITAVIPLAMLELIERQVLYACTIRICLGINLLPTLSFSYDPSVLHILGGVARARAFVKKLSDAPLALVDKRRHGHNVAEVHAVMGKNGSGKSTFSKVLVGHPDYEVTGGSIVF</sequence>
<name>A0A8S9K194_BRACR</name>
<proteinExistence type="predicted"/>
<protein>
    <recommendedName>
        <fullName evidence="4">ABC transporter domain-containing protein</fullName>
    </recommendedName>
</protein>
<dbReference type="InterPro" id="IPR010230">
    <property type="entry name" value="FeS-cluster_ATPase_SufC"/>
</dbReference>
<dbReference type="Gene3D" id="3.40.50.300">
    <property type="entry name" value="P-loop containing nucleotide triphosphate hydrolases"/>
    <property type="match status" value="1"/>
</dbReference>
<evidence type="ECO:0008006" key="4">
    <source>
        <dbReference type="Google" id="ProtNLM"/>
    </source>
</evidence>
<comment type="caution">
    <text evidence="3">The sequence shown here is derived from an EMBL/GenBank/DDBJ whole genome shotgun (WGS) entry which is preliminary data.</text>
</comment>